<proteinExistence type="predicted"/>
<dbReference type="PANTHER" id="PTHR43691:SF11">
    <property type="entry name" value="FI09636P-RELATED"/>
    <property type="match status" value="1"/>
</dbReference>
<reference evidence="4" key="1">
    <citation type="submission" date="2016-06" db="UniProtKB">
        <authorList>
            <consortium name="WormBaseParasite"/>
        </authorList>
    </citation>
    <scope>IDENTIFICATION</scope>
</reference>
<evidence type="ECO:0000256" key="1">
    <source>
        <dbReference type="SAM" id="Phobius"/>
    </source>
</evidence>
<dbReference type="WBParaSite" id="OFLC_0001224201-mRNA-1">
    <property type="protein sequence ID" value="OFLC_0001224201-mRNA-1"/>
    <property type="gene ID" value="OFLC_0001224201"/>
</dbReference>
<dbReference type="SUPFAM" id="SSF53167">
    <property type="entry name" value="Purine and uridine phosphorylases"/>
    <property type="match status" value="1"/>
</dbReference>
<keyword evidence="1" id="KW-0472">Membrane</keyword>
<dbReference type="GO" id="GO:0006218">
    <property type="term" value="P:uridine catabolic process"/>
    <property type="evidence" value="ECO:0007669"/>
    <property type="project" value="TreeGrafter"/>
</dbReference>
<organism evidence="4">
    <name type="scientific">Onchocerca flexuosa</name>
    <dbReference type="NCBI Taxonomy" id="387005"/>
    <lineage>
        <taxon>Eukaryota</taxon>
        <taxon>Metazoa</taxon>
        <taxon>Ecdysozoa</taxon>
        <taxon>Nematoda</taxon>
        <taxon>Chromadorea</taxon>
        <taxon>Rhabditida</taxon>
        <taxon>Spirurina</taxon>
        <taxon>Spiruromorpha</taxon>
        <taxon>Filarioidea</taxon>
        <taxon>Onchocercidae</taxon>
        <taxon>Onchocerca</taxon>
    </lineage>
</organism>
<protein>
    <submittedName>
        <fullName evidence="4">PNP_UDP_1 domain-containing protein</fullName>
    </submittedName>
</protein>
<name>A0A183HXM9_9BILA</name>
<evidence type="ECO:0000313" key="3">
    <source>
        <dbReference type="Proteomes" id="UP000267606"/>
    </source>
</evidence>
<keyword evidence="1" id="KW-1133">Transmembrane helix</keyword>
<dbReference type="Proteomes" id="UP000267606">
    <property type="component" value="Unassembled WGS sequence"/>
</dbReference>
<feature type="transmembrane region" description="Helical" evidence="1">
    <location>
        <begin position="6"/>
        <end position="24"/>
    </location>
</feature>
<evidence type="ECO:0000313" key="2">
    <source>
        <dbReference type="EMBL" id="VDO83176.1"/>
    </source>
</evidence>
<dbReference type="Gene3D" id="3.40.50.1580">
    <property type="entry name" value="Nucleoside phosphorylase domain"/>
    <property type="match status" value="1"/>
</dbReference>
<keyword evidence="1" id="KW-0812">Transmembrane</keyword>
<keyword evidence="3" id="KW-1185">Reference proteome</keyword>
<dbReference type="PANTHER" id="PTHR43691">
    <property type="entry name" value="URIDINE PHOSPHORYLASE"/>
    <property type="match status" value="1"/>
</dbReference>
<sequence length="56" mass="5674">MFHGIGIPSLSIVIVELIKLLYYAKAKDVLAIRMGTSGGVGAAPGTVVLTSAAMNG</sequence>
<reference evidence="2 3" key="2">
    <citation type="submission" date="2018-11" db="EMBL/GenBank/DDBJ databases">
        <authorList>
            <consortium name="Pathogen Informatics"/>
        </authorList>
    </citation>
    <scope>NUCLEOTIDE SEQUENCE [LARGE SCALE GENOMIC DNA]</scope>
</reference>
<evidence type="ECO:0000313" key="4">
    <source>
        <dbReference type="WBParaSite" id="OFLC_0001224201-mRNA-1"/>
    </source>
</evidence>
<accession>A0A183HXM9</accession>
<gene>
    <name evidence="2" type="ORF">OFLC_LOCUS12246</name>
</gene>
<dbReference type="EMBL" id="UZAJ01018772">
    <property type="protein sequence ID" value="VDO83176.1"/>
    <property type="molecule type" value="Genomic_DNA"/>
</dbReference>
<dbReference type="InterPro" id="IPR035994">
    <property type="entry name" value="Nucleoside_phosphorylase_sf"/>
</dbReference>
<dbReference type="GO" id="GO:0004850">
    <property type="term" value="F:uridine phosphorylase activity"/>
    <property type="evidence" value="ECO:0007669"/>
    <property type="project" value="TreeGrafter"/>
</dbReference>
<dbReference type="GO" id="GO:0005829">
    <property type="term" value="C:cytosol"/>
    <property type="evidence" value="ECO:0007669"/>
    <property type="project" value="TreeGrafter"/>
</dbReference>
<dbReference type="AlphaFoldDB" id="A0A183HXM9"/>
<dbReference type="STRING" id="387005.A0A183HXM9"/>